<comment type="caution">
    <text evidence="2">The sequence shown here is derived from an EMBL/GenBank/DDBJ whole genome shotgun (WGS) entry which is preliminary data.</text>
</comment>
<keyword evidence="1" id="KW-0175">Coiled coil</keyword>
<proteinExistence type="predicted"/>
<reference evidence="2 3" key="1">
    <citation type="journal article" date="2017" name="PLoS Biol.">
        <title>The sea cucumber genome provides insights into morphological evolution and visceral regeneration.</title>
        <authorList>
            <person name="Zhang X."/>
            <person name="Sun L."/>
            <person name="Yuan J."/>
            <person name="Sun Y."/>
            <person name="Gao Y."/>
            <person name="Zhang L."/>
            <person name="Li S."/>
            <person name="Dai H."/>
            <person name="Hamel J.F."/>
            <person name="Liu C."/>
            <person name="Yu Y."/>
            <person name="Liu S."/>
            <person name="Lin W."/>
            <person name="Guo K."/>
            <person name="Jin S."/>
            <person name="Xu P."/>
            <person name="Storey K.B."/>
            <person name="Huan P."/>
            <person name="Zhang T."/>
            <person name="Zhou Y."/>
            <person name="Zhang J."/>
            <person name="Lin C."/>
            <person name="Li X."/>
            <person name="Xing L."/>
            <person name="Huo D."/>
            <person name="Sun M."/>
            <person name="Wang L."/>
            <person name="Mercier A."/>
            <person name="Li F."/>
            <person name="Yang H."/>
            <person name="Xiang J."/>
        </authorList>
    </citation>
    <scope>NUCLEOTIDE SEQUENCE [LARGE SCALE GENOMIC DNA]</scope>
    <source>
        <strain evidence="2">Shaxun</strain>
        <tissue evidence="2">Muscle</tissue>
    </source>
</reference>
<evidence type="ECO:0000313" key="3">
    <source>
        <dbReference type="Proteomes" id="UP000230750"/>
    </source>
</evidence>
<dbReference type="InterPro" id="IPR027417">
    <property type="entry name" value="P-loop_NTPase"/>
</dbReference>
<name>A0A2G8KSL1_STIJA</name>
<evidence type="ECO:0000313" key="2">
    <source>
        <dbReference type="EMBL" id="PIK50945.1"/>
    </source>
</evidence>
<sequence>MFVHLTSEEDDIDQIKAENIMKSGISYMGRQAGLSASKKNHSDATKNARIHHIISSIPSNLNVFSQEGDIIERFVSKYNTDTPDLTPISFHFVALPGAKLNPYFKFSQMKFERLSRDVEVVKEKMKSLISVVDKLGTKQGFKKMVQLQSSNIQELSDEFTELENNFHVKGDCVRIDPTKAVQKYNSQLENFRKQLKVMKDDGKDVWELSTLQAYFEELESCAGISEAKDAIGRLIMKKDIVTGTDEKKVILLIGKVGQGKSSVGNYLTGQDLFDVRILPKEQHRKYRRDVAQSCVCMIRRVSSMRNITAK</sequence>
<gene>
    <name evidence="2" type="ORF">BSL78_12162</name>
</gene>
<evidence type="ECO:0008006" key="4">
    <source>
        <dbReference type="Google" id="ProtNLM"/>
    </source>
</evidence>
<dbReference type="Proteomes" id="UP000230750">
    <property type="component" value="Unassembled WGS sequence"/>
</dbReference>
<dbReference type="SUPFAM" id="SSF52540">
    <property type="entry name" value="P-loop containing nucleoside triphosphate hydrolases"/>
    <property type="match status" value="1"/>
</dbReference>
<dbReference type="AlphaFoldDB" id="A0A2G8KSL1"/>
<feature type="coiled-coil region" evidence="1">
    <location>
        <begin position="145"/>
        <end position="201"/>
    </location>
</feature>
<organism evidence="2 3">
    <name type="scientific">Stichopus japonicus</name>
    <name type="common">Sea cucumber</name>
    <dbReference type="NCBI Taxonomy" id="307972"/>
    <lineage>
        <taxon>Eukaryota</taxon>
        <taxon>Metazoa</taxon>
        <taxon>Echinodermata</taxon>
        <taxon>Eleutherozoa</taxon>
        <taxon>Echinozoa</taxon>
        <taxon>Holothuroidea</taxon>
        <taxon>Aspidochirotacea</taxon>
        <taxon>Aspidochirotida</taxon>
        <taxon>Stichopodidae</taxon>
        <taxon>Apostichopus</taxon>
    </lineage>
</organism>
<dbReference type="EMBL" id="MRZV01000397">
    <property type="protein sequence ID" value="PIK50945.1"/>
    <property type="molecule type" value="Genomic_DNA"/>
</dbReference>
<evidence type="ECO:0000256" key="1">
    <source>
        <dbReference type="SAM" id="Coils"/>
    </source>
</evidence>
<accession>A0A2G8KSL1</accession>
<keyword evidence="3" id="KW-1185">Reference proteome</keyword>
<protein>
    <recommendedName>
        <fullName evidence="4">AIG1-type G domain-containing protein</fullName>
    </recommendedName>
</protein>
<dbReference type="Gene3D" id="3.40.50.300">
    <property type="entry name" value="P-loop containing nucleotide triphosphate hydrolases"/>
    <property type="match status" value="1"/>
</dbReference>
<dbReference type="OrthoDB" id="10061751at2759"/>